<dbReference type="Gene3D" id="3.40.50.2300">
    <property type="match status" value="2"/>
</dbReference>
<dbReference type="GO" id="GO:0000976">
    <property type="term" value="F:transcription cis-regulatory region binding"/>
    <property type="evidence" value="ECO:0007669"/>
    <property type="project" value="TreeGrafter"/>
</dbReference>
<dbReference type="CDD" id="cd07377">
    <property type="entry name" value="WHTH_GntR"/>
    <property type="match status" value="1"/>
</dbReference>
<dbReference type="SUPFAM" id="SSF53822">
    <property type="entry name" value="Periplasmic binding protein-like I"/>
    <property type="match status" value="1"/>
</dbReference>
<dbReference type="SMART" id="SM00345">
    <property type="entry name" value="HTH_GNTR"/>
    <property type="match status" value="1"/>
</dbReference>
<dbReference type="InterPro" id="IPR033532">
    <property type="entry name" value="AraR_ligand_bind_dom"/>
</dbReference>
<dbReference type="PROSITE" id="PS50949">
    <property type="entry name" value="HTH_GNTR"/>
    <property type="match status" value="1"/>
</dbReference>
<reference evidence="5 6" key="1">
    <citation type="submission" date="2017-10" db="EMBL/GenBank/DDBJ databases">
        <title>Bacillus sp. nov., a halophilic bacterium isolated from a Keqin Lake.</title>
        <authorList>
            <person name="Wang H."/>
        </authorList>
    </citation>
    <scope>NUCLEOTIDE SEQUENCE [LARGE SCALE GENOMIC DNA]</scope>
    <source>
        <strain evidence="5 6">KCTC 13187</strain>
    </source>
</reference>
<keyword evidence="6" id="KW-1185">Reference proteome</keyword>
<dbReference type="OrthoDB" id="9813468at2"/>
<evidence type="ECO:0000256" key="1">
    <source>
        <dbReference type="ARBA" id="ARBA00023015"/>
    </source>
</evidence>
<dbReference type="PANTHER" id="PTHR30146:SF150">
    <property type="entry name" value="ARABINOSE METABOLISM TRANSCRIPTIONAL REPRESSOR"/>
    <property type="match status" value="1"/>
</dbReference>
<keyword evidence="3" id="KW-0804">Transcription</keyword>
<dbReference type="SUPFAM" id="SSF46785">
    <property type="entry name" value="Winged helix' DNA-binding domain"/>
    <property type="match status" value="1"/>
</dbReference>
<dbReference type="InterPro" id="IPR000524">
    <property type="entry name" value="Tscrpt_reg_HTH_GntR"/>
</dbReference>
<keyword evidence="1" id="KW-0805">Transcription regulation</keyword>
<name>A0A3A9KKA8_9BACI</name>
<evidence type="ECO:0000256" key="2">
    <source>
        <dbReference type="ARBA" id="ARBA00023125"/>
    </source>
</evidence>
<dbReference type="PANTHER" id="PTHR30146">
    <property type="entry name" value="LACI-RELATED TRANSCRIPTIONAL REPRESSOR"/>
    <property type="match status" value="1"/>
</dbReference>
<evidence type="ECO:0000259" key="4">
    <source>
        <dbReference type="PROSITE" id="PS50949"/>
    </source>
</evidence>
<evidence type="ECO:0000313" key="6">
    <source>
        <dbReference type="Proteomes" id="UP000281498"/>
    </source>
</evidence>
<evidence type="ECO:0000256" key="3">
    <source>
        <dbReference type="ARBA" id="ARBA00023163"/>
    </source>
</evidence>
<dbReference type="RefSeq" id="WP_110938574.1">
    <property type="nucleotide sequence ID" value="NZ_KZ614147.1"/>
</dbReference>
<dbReference type="Gene3D" id="1.10.10.10">
    <property type="entry name" value="Winged helix-like DNA-binding domain superfamily/Winged helix DNA-binding domain"/>
    <property type="match status" value="1"/>
</dbReference>
<dbReference type="Pfam" id="PF00392">
    <property type="entry name" value="GntR"/>
    <property type="match status" value="1"/>
</dbReference>
<dbReference type="AlphaFoldDB" id="A0A3A9KKA8"/>
<organism evidence="5 6">
    <name type="scientific">Salipaludibacillus neizhouensis</name>
    <dbReference type="NCBI Taxonomy" id="885475"/>
    <lineage>
        <taxon>Bacteria</taxon>
        <taxon>Bacillati</taxon>
        <taxon>Bacillota</taxon>
        <taxon>Bacilli</taxon>
        <taxon>Bacillales</taxon>
        <taxon>Bacillaceae</taxon>
    </lineage>
</organism>
<keyword evidence="2" id="KW-0238">DNA-binding</keyword>
<dbReference type="EMBL" id="PDOE01000002">
    <property type="protein sequence ID" value="RKL68235.1"/>
    <property type="molecule type" value="Genomic_DNA"/>
</dbReference>
<dbReference type="InterPro" id="IPR046335">
    <property type="entry name" value="LacI/GalR-like_sensor"/>
</dbReference>
<dbReference type="GO" id="GO:0003700">
    <property type="term" value="F:DNA-binding transcription factor activity"/>
    <property type="evidence" value="ECO:0007669"/>
    <property type="project" value="InterPro"/>
</dbReference>
<feature type="domain" description="HTH gntR-type" evidence="4">
    <location>
        <begin position="2"/>
        <end position="70"/>
    </location>
</feature>
<gene>
    <name evidence="5" type="ORF">CR203_07045</name>
</gene>
<comment type="caution">
    <text evidence="5">The sequence shown here is derived from an EMBL/GenBank/DDBJ whole genome shotgun (WGS) entry which is preliminary data.</text>
</comment>
<proteinExistence type="predicted"/>
<evidence type="ECO:0000313" key="5">
    <source>
        <dbReference type="EMBL" id="RKL68235.1"/>
    </source>
</evidence>
<dbReference type="InterPro" id="IPR036390">
    <property type="entry name" value="WH_DNA-bd_sf"/>
</dbReference>
<accession>A0A3A9KKA8</accession>
<protein>
    <submittedName>
        <fullName evidence="5">GntR family transcriptional regulator</fullName>
    </submittedName>
</protein>
<dbReference type="PRINTS" id="PR00035">
    <property type="entry name" value="HTHGNTR"/>
</dbReference>
<dbReference type="Proteomes" id="UP000281498">
    <property type="component" value="Unassembled WGS sequence"/>
</dbReference>
<dbReference type="InterPro" id="IPR028082">
    <property type="entry name" value="Peripla_BP_I"/>
</dbReference>
<dbReference type="CDD" id="cd01541">
    <property type="entry name" value="PBP1_AraR"/>
    <property type="match status" value="1"/>
</dbReference>
<dbReference type="InterPro" id="IPR036388">
    <property type="entry name" value="WH-like_DNA-bd_sf"/>
</dbReference>
<sequence length="368" mass="41527">MGTKYSNVKDKIKSAILEGYFQPHQKIGSESDLMKQHQVSRHTVRKAIDDLVNEGWLYKKQGVGSFCADRSLNKESAIGIGKNIAVITTYFSDYIFPTIIRGAEAFLSENGYQVTIFSTNNNIDQERRCIEAVISQSFDGLIVEPTKSALPNPNINYYLNLERMRIPYVMINAYYEELEPIHVIMDDVGGGYLQTEHLIKLGHENIIGFFKNDDIQGSKRLKGFIKAHRSAGLPVSPQNIITYTTESKDSHPVEELRKKLQNTQRPTAIVCYNDQLALSLLDVIREMNIQIPEQISIVGFDDSPLSMASEVKLTTIKHPKVNMGIDAAKTILKLIEQNNESSGKFDVVSTQYKPELVVRNSTGEKYIF</sequence>
<dbReference type="Pfam" id="PF13377">
    <property type="entry name" value="Peripla_BP_3"/>
    <property type="match status" value="1"/>
</dbReference>